<dbReference type="Pfam" id="PF03466">
    <property type="entry name" value="LysR_substrate"/>
    <property type="match status" value="1"/>
</dbReference>
<comment type="similarity">
    <text evidence="1">Belongs to the LysR transcriptional regulatory family.</text>
</comment>
<evidence type="ECO:0000256" key="3">
    <source>
        <dbReference type="ARBA" id="ARBA00023125"/>
    </source>
</evidence>
<dbReference type="FunFam" id="3.40.190.290:FF:000001">
    <property type="entry name" value="Transcriptional regulator, LysR family"/>
    <property type="match status" value="1"/>
</dbReference>
<dbReference type="EMBL" id="AMXE01000010">
    <property type="protein sequence ID" value="ENO89727.1"/>
    <property type="molecule type" value="Genomic_DNA"/>
</dbReference>
<evidence type="ECO:0000256" key="4">
    <source>
        <dbReference type="ARBA" id="ARBA00023163"/>
    </source>
</evidence>
<dbReference type="InterPro" id="IPR005119">
    <property type="entry name" value="LysR_subst-bd"/>
</dbReference>
<dbReference type="InterPro" id="IPR058163">
    <property type="entry name" value="LysR-type_TF_proteobact-type"/>
</dbReference>
<dbReference type="FunFam" id="1.10.10.10:FF:000001">
    <property type="entry name" value="LysR family transcriptional regulator"/>
    <property type="match status" value="1"/>
</dbReference>
<keyword evidence="2" id="KW-0805">Transcription regulation</keyword>
<dbReference type="CDD" id="cd08471">
    <property type="entry name" value="PBP2_CrgA_like_2"/>
    <property type="match status" value="1"/>
</dbReference>
<dbReference type="Proteomes" id="UP000013232">
    <property type="component" value="Unassembled WGS sequence"/>
</dbReference>
<evidence type="ECO:0000256" key="1">
    <source>
        <dbReference type="ARBA" id="ARBA00009437"/>
    </source>
</evidence>
<feature type="domain" description="HTH lysR-type" evidence="5">
    <location>
        <begin position="1"/>
        <end position="59"/>
    </location>
</feature>
<dbReference type="GO" id="GO:0003700">
    <property type="term" value="F:DNA-binding transcription factor activity"/>
    <property type="evidence" value="ECO:0007669"/>
    <property type="project" value="InterPro"/>
</dbReference>
<proteinExistence type="inferred from homology"/>
<dbReference type="PANTHER" id="PTHR30537">
    <property type="entry name" value="HTH-TYPE TRANSCRIPTIONAL REGULATOR"/>
    <property type="match status" value="1"/>
</dbReference>
<dbReference type="Gene3D" id="1.10.10.10">
    <property type="entry name" value="Winged helix-like DNA-binding domain superfamily/Winged helix DNA-binding domain"/>
    <property type="match status" value="1"/>
</dbReference>
<evidence type="ECO:0000259" key="5">
    <source>
        <dbReference type="PROSITE" id="PS50931"/>
    </source>
</evidence>
<sequence length="299" mass="33295">MDRLKAMATFVRIVDTGSLSAAAEASGQSAASVVRSLAALEKHLGVRLLNRNTRRLALTDEGLEFLAWSRRMLSEFDEIEHSFDARRHSPGGLLRLTAPVEFGRRYVAPLVNAFLAQHPAMRIELILLDRMADLLEEGLDLAIRIGQLPDSSMVATPLGRTRYVVCASPDYLRHQEVLQSPSALHRHACIVLVPHCREWHFLDRGRAISEAVPVRLATNQVHVARLACLQGVGIARLLHYQIAGELADGRLVRLLQAFEPADVPVQMVYPHSRLLSPRVRLFIDWMAERLGPQIPDPGA</sequence>
<evidence type="ECO:0000256" key="2">
    <source>
        <dbReference type="ARBA" id="ARBA00023015"/>
    </source>
</evidence>
<dbReference type="STRING" id="1123367.GCA_000621305_01949"/>
<organism evidence="6 7">
    <name type="scientific">Thauera linaloolentis (strain DSM 12138 / JCM 21573 / CCUG 41526 / CIP 105981 / IAM 15112 / NBRC 102519 / 47Lol)</name>
    <dbReference type="NCBI Taxonomy" id="1123367"/>
    <lineage>
        <taxon>Bacteria</taxon>
        <taxon>Pseudomonadati</taxon>
        <taxon>Pseudomonadota</taxon>
        <taxon>Betaproteobacteria</taxon>
        <taxon>Rhodocyclales</taxon>
        <taxon>Zoogloeaceae</taxon>
        <taxon>Thauera</taxon>
    </lineage>
</organism>
<protein>
    <submittedName>
        <fullName evidence="6">LysR family transcriptional regulator</fullName>
    </submittedName>
</protein>
<dbReference type="InterPro" id="IPR036388">
    <property type="entry name" value="WH-like_DNA-bd_sf"/>
</dbReference>
<dbReference type="GO" id="GO:0006351">
    <property type="term" value="P:DNA-templated transcription"/>
    <property type="evidence" value="ECO:0007669"/>
    <property type="project" value="TreeGrafter"/>
</dbReference>
<dbReference type="eggNOG" id="COG0583">
    <property type="taxonomic scope" value="Bacteria"/>
</dbReference>
<keyword evidence="7" id="KW-1185">Reference proteome</keyword>
<dbReference type="GO" id="GO:0043565">
    <property type="term" value="F:sequence-specific DNA binding"/>
    <property type="evidence" value="ECO:0007669"/>
    <property type="project" value="TreeGrafter"/>
</dbReference>
<dbReference type="Pfam" id="PF00126">
    <property type="entry name" value="HTH_1"/>
    <property type="match status" value="1"/>
</dbReference>
<dbReference type="Gene3D" id="3.40.190.290">
    <property type="match status" value="1"/>
</dbReference>
<dbReference type="OrthoDB" id="8928056at2"/>
<comment type="caution">
    <text evidence="6">The sequence shown here is derived from an EMBL/GenBank/DDBJ whole genome shotgun (WGS) entry which is preliminary data.</text>
</comment>
<dbReference type="RefSeq" id="WP_004334539.1">
    <property type="nucleotide sequence ID" value="NZ_AMXE01000010.1"/>
</dbReference>
<keyword evidence="4" id="KW-0804">Transcription</keyword>
<gene>
    <name evidence="6" type="ORF">C666_04760</name>
</gene>
<dbReference type="SUPFAM" id="SSF53850">
    <property type="entry name" value="Periplasmic binding protein-like II"/>
    <property type="match status" value="1"/>
</dbReference>
<accession>N6Z581</accession>
<dbReference type="InterPro" id="IPR036390">
    <property type="entry name" value="WH_DNA-bd_sf"/>
</dbReference>
<name>N6Z581_THAL4</name>
<dbReference type="InterPro" id="IPR000847">
    <property type="entry name" value="LysR_HTH_N"/>
</dbReference>
<dbReference type="PANTHER" id="PTHR30537:SF5">
    <property type="entry name" value="HTH-TYPE TRANSCRIPTIONAL ACTIVATOR TTDR-RELATED"/>
    <property type="match status" value="1"/>
</dbReference>
<reference evidence="6 7" key="1">
    <citation type="submission" date="2012-09" db="EMBL/GenBank/DDBJ databases">
        <title>Draft Genome Sequences of 6 Strains from Genus Thauera.</title>
        <authorList>
            <person name="Liu B."/>
            <person name="Shapleigh J.P."/>
            <person name="Frostegard A.H."/>
        </authorList>
    </citation>
    <scope>NUCLEOTIDE SEQUENCE [LARGE SCALE GENOMIC DNA]</scope>
    <source>
        <strain evidence="7">47Lol / DSM 12138</strain>
    </source>
</reference>
<evidence type="ECO:0000313" key="7">
    <source>
        <dbReference type="Proteomes" id="UP000013232"/>
    </source>
</evidence>
<dbReference type="PROSITE" id="PS50931">
    <property type="entry name" value="HTH_LYSR"/>
    <property type="match status" value="1"/>
</dbReference>
<dbReference type="AlphaFoldDB" id="N6Z581"/>
<dbReference type="SUPFAM" id="SSF46785">
    <property type="entry name" value="Winged helix' DNA-binding domain"/>
    <property type="match status" value="1"/>
</dbReference>
<keyword evidence="3" id="KW-0238">DNA-binding</keyword>
<evidence type="ECO:0000313" key="6">
    <source>
        <dbReference type="EMBL" id="ENO89727.1"/>
    </source>
</evidence>